<dbReference type="SUPFAM" id="SSF55073">
    <property type="entry name" value="Nucleotide cyclase"/>
    <property type="match status" value="1"/>
</dbReference>
<feature type="domain" description="GGDEF" evidence="8">
    <location>
        <begin position="443"/>
        <end position="577"/>
    </location>
</feature>
<dbReference type="InterPro" id="IPR006189">
    <property type="entry name" value="CHASE_dom"/>
</dbReference>
<sequence length="838" mass="95561">MPLLKKNKISQSLLSFIISFGLFSTIAFKVYFDRQEMHELEQKTILNSYSSDVEKAILNALQGPYLVRAAMRDYSYTQEQFETLAKQILNHSDGSQTIQLAPNGIIAYSYPLLSHESVINADLFKNKTIQDSLQKTIQTKQMQLDGPKELSQGGQGLVARLPIFKQDTLWGFSIAVLRFPEFISNIKPKLASASHRFEVWQKQDTNYRPLLANQTFDESEWLTQPIMIKNQQWVIGIKDQFILRSHTEIAVLLLFSLLLSSISCYLFFITARLREHEHNLEELVQKQTVELSEQALALKQAQSLSGVGSWHLSPDTGTRHLSAQAKVLFNSDSAEQTINAICNSIDSFYKNAFLNFINSRPNTPIELEYTIKINGEKRWFHELAEWNFKTNTLVGTVEDVSDEKHQQHELYRQANFDPMTGLANRHYTEKYITSLCPQNQYNSGLTLLCVEIKGFRQLEDIYGHNFINELQIIIANRLIEFAEHYHAFCAHIKPGCFLLLLKEAIFDEKLATFVDKLQHQVAGLIETAGTAHFYHFYIGVGYPHLQSLDAREQINTALIAMNECHSLEKTFTIYSQSLKDKLIAKSDLESDLRHALSTGKQLSMVYQPILNTKTGALVACEALVRWQHPVRGYVSPNEFIAIAEQSALINLLSRWIIAKVAEDCHRLVENNIHIRMSINLSRKQFSDAHLVKRLSQEKMTLFPADQEINLEITESALFQNTQYAISLMHKLKTAGFDLSLDDFGTGYSSLASIQQFPLDNVKIDRAFICNCVENPRDGLFLQTMSDLAHHLNLTITAEGVESSEQWQLVSDKGIDYIQGYLISMPLPIEKFIEFDPAP</sequence>
<dbReference type="SMART" id="SM01079">
    <property type="entry name" value="CHASE"/>
    <property type="match status" value="1"/>
</dbReference>
<dbReference type="GO" id="GO:0007165">
    <property type="term" value="P:signal transduction"/>
    <property type="evidence" value="ECO:0007669"/>
    <property type="project" value="UniProtKB-ARBA"/>
</dbReference>
<dbReference type="InterPro" id="IPR050706">
    <property type="entry name" value="Cyclic-di-GMP_PDE-like"/>
</dbReference>
<dbReference type="SMART" id="SM00267">
    <property type="entry name" value="GGDEF"/>
    <property type="match status" value="1"/>
</dbReference>
<geneLocation type="plasmid" evidence="9 10">
    <name>unnamed1</name>
</geneLocation>
<organism evidence="9 10">
    <name type="scientific">Pseudoalteromonas lipolytica</name>
    <dbReference type="NCBI Taxonomy" id="570156"/>
    <lineage>
        <taxon>Bacteria</taxon>
        <taxon>Pseudomonadati</taxon>
        <taxon>Pseudomonadota</taxon>
        <taxon>Gammaproteobacteria</taxon>
        <taxon>Alteromonadales</taxon>
        <taxon>Pseudoalteromonadaceae</taxon>
        <taxon>Pseudoalteromonas</taxon>
    </lineage>
</organism>
<feature type="transmembrane region" description="Helical" evidence="5">
    <location>
        <begin position="12"/>
        <end position="32"/>
    </location>
</feature>
<dbReference type="Pfam" id="PF00563">
    <property type="entry name" value="EAL"/>
    <property type="match status" value="1"/>
</dbReference>
<gene>
    <name evidence="9" type="ORF">D0907_19050</name>
</gene>
<evidence type="ECO:0000259" key="6">
    <source>
        <dbReference type="PROSITE" id="PS50839"/>
    </source>
</evidence>
<dbReference type="PROSITE" id="PS50887">
    <property type="entry name" value="GGDEF"/>
    <property type="match status" value="1"/>
</dbReference>
<dbReference type="EMBL" id="CP032091">
    <property type="protein sequence ID" value="AXV67405.1"/>
    <property type="molecule type" value="Genomic_DNA"/>
</dbReference>
<feature type="domain" description="EAL" evidence="7">
    <location>
        <begin position="585"/>
        <end position="838"/>
    </location>
</feature>
<dbReference type="InterPro" id="IPR043128">
    <property type="entry name" value="Rev_trsase/Diguanyl_cyclase"/>
</dbReference>
<keyword evidence="4 5" id="KW-0472">Membrane</keyword>
<dbReference type="GO" id="GO:0071111">
    <property type="term" value="F:cyclic-guanylate-specific phosphodiesterase activity"/>
    <property type="evidence" value="ECO:0007669"/>
    <property type="project" value="InterPro"/>
</dbReference>
<keyword evidence="3 5" id="KW-1133">Transmembrane helix</keyword>
<dbReference type="PANTHER" id="PTHR33121">
    <property type="entry name" value="CYCLIC DI-GMP PHOSPHODIESTERASE PDEF"/>
    <property type="match status" value="1"/>
</dbReference>
<evidence type="ECO:0000313" key="10">
    <source>
        <dbReference type="Proteomes" id="UP000264605"/>
    </source>
</evidence>
<dbReference type="CDD" id="cd01948">
    <property type="entry name" value="EAL"/>
    <property type="match status" value="1"/>
</dbReference>
<dbReference type="Gene3D" id="3.20.20.450">
    <property type="entry name" value="EAL domain"/>
    <property type="match status" value="1"/>
</dbReference>
<comment type="subcellular location">
    <subcellularLocation>
        <location evidence="1">Membrane</location>
    </subcellularLocation>
</comment>
<dbReference type="AlphaFoldDB" id="A0AAD0WEE7"/>
<evidence type="ECO:0000256" key="3">
    <source>
        <dbReference type="ARBA" id="ARBA00022989"/>
    </source>
</evidence>
<name>A0AAD0WEE7_9GAMM</name>
<dbReference type="Gene3D" id="3.30.70.270">
    <property type="match status" value="1"/>
</dbReference>
<dbReference type="Gene3D" id="3.30.450.350">
    <property type="entry name" value="CHASE domain"/>
    <property type="match status" value="1"/>
</dbReference>
<feature type="transmembrane region" description="Helical" evidence="5">
    <location>
        <begin position="249"/>
        <end position="268"/>
    </location>
</feature>
<evidence type="ECO:0000256" key="2">
    <source>
        <dbReference type="ARBA" id="ARBA00022692"/>
    </source>
</evidence>
<dbReference type="GO" id="GO:0016020">
    <property type="term" value="C:membrane"/>
    <property type="evidence" value="ECO:0007669"/>
    <property type="project" value="UniProtKB-SubCell"/>
</dbReference>
<dbReference type="Proteomes" id="UP000264605">
    <property type="component" value="Plasmid unnamed1"/>
</dbReference>
<evidence type="ECO:0000313" key="9">
    <source>
        <dbReference type="EMBL" id="AXV67405.1"/>
    </source>
</evidence>
<dbReference type="Pfam" id="PF03924">
    <property type="entry name" value="CHASE"/>
    <property type="match status" value="1"/>
</dbReference>
<dbReference type="InterPro" id="IPR000160">
    <property type="entry name" value="GGDEF_dom"/>
</dbReference>
<dbReference type="PROSITE" id="PS50883">
    <property type="entry name" value="EAL"/>
    <property type="match status" value="1"/>
</dbReference>
<dbReference type="Pfam" id="PF00990">
    <property type="entry name" value="GGDEF"/>
    <property type="match status" value="1"/>
</dbReference>
<proteinExistence type="predicted"/>
<dbReference type="InterPro" id="IPR029787">
    <property type="entry name" value="Nucleotide_cyclase"/>
</dbReference>
<protein>
    <submittedName>
        <fullName evidence="9">Bifunctional diguanylate cyclase/phosphodiesterase</fullName>
    </submittedName>
</protein>
<evidence type="ECO:0000256" key="1">
    <source>
        <dbReference type="ARBA" id="ARBA00004370"/>
    </source>
</evidence>
<reference evidence="9 10" key="1">
    <citation type="submission" date="2018-08" db="EMBL/GenBank/DDBJ databases">
        <title>Draft genome sequence of Pseudoalteromonas donghaensis HJ51.</title>
        <authorList>
            <person name="Oh J."/>
            <person name="Roh D."/>
        </authorList>
    </citation>
    <scope>NUCLEOTIDE SEQUENCE [LARGE SCALE GENOMIC DNA]</scope>
    <source>
        <strain evidence="9 10">HJ51</strain>
        <plasmid evidence="9 10">unnamed1</plasmid>
    </source>
</reference>
<keyword evidence="2 5" id="KW-0812">Transmembrane</keyword>
<keyword evidence="9" id="KW-0614">Plasmid</keyword>
<evidence type="ECO:0000256" key="4">
    <source>
        <dbReference type="ARBA" id="ARBA00023136"/>
    </source>
</evidence>
<evidence type="ECO:0000256" key="5">
    <source>
        <dbReference type="SAM" id="Phobius"/>
    </source>
</evidence>
<dbReference type="KEGG" id="pdj:D0907_19050"/>
<evidence type="ECO:0000259" key="8">
    <source>
        <dbReference type="PROSITE" id="PS50887"/>
    </source>
</evidence>
<dbReference type="InterPro" id="IPR001633">
    <property type="entry name" value="EAL_dom"/>
</dbReference>
<dbReference type="SMART" id="SM00052">
    <property type="entry name" value="EAL"/>
    <property type="match status" value="1"/>
</dbReference>
<dbReference type="PROSITE" id="PS50839">
    <property type="entry name" value="CHASE"/>
    <property type="match status" value="1"/>
</dbReference>
<dbReference type="InterPro" id="IPR042240">
    <property type="entry name" value="CHASE_sf"/>
</dbReference>
<evidence type="ECO:0000259" key="7">
    <source>
        <dbReference type="PROSITE" id="PS50883"/>
    </source>
</evidence>
<feature type="domain" description="CHASE" evidence="6">
    <location>
        <begin position="102"/>
        <end position="186"/>
    </location>
</feature>
<dbReference type="PANTHER" id="PTHR33121:SF71">
    <property type="entry name" value="OXYGEN SENSOR PROTEIN DOSP"/>
    <property type="match status" value="1"/>
</dbReference>
<dbReference type="SUPFAM" id="SSF141868">
    <property type="entry name" value="EAL domain-like"/>
    <property type="match status" value="1"/>
</dbReference>
<dbReference type="InterPro" id="IPR035919">
    <property type="entry name" value="EAL_sf"/>
</dbReference>
<accession>A0AAD0WEE7</accession>